<reference evidence="1 2" key="1">
    <citation type="submission" date="2023-01" db="EMBL/GenBank/DDBJ databases">
        <title>Genome-based reclassification of Anoxybacillus geothermalis as a later heterotypic synonym of Anoxybacillus rupiensis.</title>
        <authorList>
            <person name="Inan Bektas K."/>
            <person name="Canakci S."/>
            <person name="Belduz A.A."/>
            <person name="Guler H.H."/>
        </authorList>
    </citation>
    <scope>NUCLEOTIDE SEQUENCE [LARGE SCALE GENOMIC DNA]</scope>
    <source>
        <strain evidence="1 2">DSM 17127</strain>
    </source>
</reference>
<dbReference type="Proteomes" id="UP001213979">
    <property type="component" value="Unassembled WGS sequence"/>
</dbReference>
<dbReference type="RefSeq" id="WP_159719454.1">
    <property type="nucleotide sequence ID" value="NZ_JACIDF010000004.1"/>
</dbReference>
<gene>
    <name evidence="1" type="ORF">PNH38_18000</name>
</gene>
<evidence type="ECO:0000313" key="1">
    <source>
        <dbReference type="EMBL" id="MDE8565728.1"/>
    </source>
</evidence>
<comment type="caution">
    <text evidence="1">The sequence shown here is derived from an EMBL/GenBank/DDBJ whole genome shotgun (WGS) entry which is preliminary data.</text>
</comment>
<keyword evidence="2" id="KW-1185">Reference proteome</keyword>
<dbReference type="EMBL" id="JAQOTG010000037">
    <property type="protein sequence ID" value="MDE8565728.1"/>
    <property type="molecule type" value="Genomic_DNA"/>
</dbReference>
<sequence>MSGEKTRKTVFRAVVTKRDWRFLRHAKLGLMLIVEKGGKWYAQISIHVPVSEKKTKKVMGVDLGIKFPAVAVTSEGKTRFFGSGKQTIFNFLQFFILS</sequence>
<evidence type="ECO:0000313" key="2">
    <source>
        <dbReference type="Proteomes" id="UP001213979"/>
    </source>
</evidence>
<name>A0ABT5W8S7_9BACL</name>
<proteinExistence type="predicted"/>
<protein>
    <recommendedName>
        <fullName evidence="3">Transposase</fullName>
    </recommendedName>
</protein>
<organism evidence="1 2">
    <name type="scientific">Anoxybacteroides rupiense</name>
    <dbReference type="NCBI Taxonomy" id="311460"/>
    <lineage>
        <taxon>Bacteria</taxon>
        <taxon>Bacillati</taxon>
        <taxon>Bacillota</taxon>
        <taxon>Bacilli</taxon>
        <taxon>Bacillales</taxon>
        <taxon>Anoxybacillaceae</taxon>
        <taxon>Anoxybacteroides</taxon>
    </lineage>
</organism>
<evidence type="ECO:0008006" key="3">
    <source>
        <dbReference type="Google" id="ProtNLM"/>
    </source>
</evidence>
<accession>A0ABT5W8S7</accession>